<dbReference type="AlphaFoldDB" id="A0A7V9Z050"/>
<reference evidence="2 3" key="1">
    <citation type="submission" date="2020-07" db="EMBL/GenBank/DDBJ databases">
        <title>Genomic Encyclopedia of Type Strains, Phase IV (KMG-IV): sequencing the most valuable type-strain genomes for metagenomic binning, comparative biology and taxonomic classification.</title>
        <authorList>
            <person name="Goeker M."/>
        </authorList>
    </citation>
    <scope>NUCLEOTIDE SEQUENCE [LARGE SCALE GENOMIC DNA]</scope>
    <source>
        <strain evidence="2 3">DSM 25220</strain>
    </source>
</reference>
<keyword evidence="1" id="KW-0472">Membrane</keyword>
<protein>
    <recommendedName>
        <fullName evidence="4">YufK</fullName>
    </recommendedName>
</protein>
<name>A0A7V9Z050_9BACL</name>
<feature type="transmembrane region" description="Helical" evidence="1">
    <location>
        <begin position="54"/>
        <end position="75"/>
    </location>
</feature>
<dbReference type="InterPro" id="IPR035289">
    <property type="entry name" value="DUF5366"/>
</dbReference>
<dbReference type="EMBL" id="JACDUU010000003">
    <property type="protein sequence ID" value="MBA2871515.1"/>
    <property type="molecule type" value="Genomic_DNA"/>
</dbReference>
<sequence length="186" mass="21400">MKNTYVTGYLPLIAIILYSIAFGIYVEIEIIRLFKKFGLYGGMLEFFSENGIKLTLFFLASLLFFMLFSALKLIADTMIQLSMLFFSKDRHGLVLNEIRFGSVFYVLSGMLSLLFVNYIVVVAALFLVTTLVYFIYFVYKTYSTLTPAGLIGMVFFHIAFWFAFMLTIVYVCIKLYNSFLESLPLS</sequence>
<proteinExistence type="predicted"/>
<gene>
    <name evidence="2" type="ORF">HNQ85_001785</name>
</gene>
<feature type="transmembrane region" description="Helical" evidence="1">
    <location>
        <begin position="12"/>
        <end position="34"/>
    </location>
</feature>
<keyword evidence="1" id="KW-1133">Transmembrane helix</keyword>
<accession>A0A7V9Z050</accession>
<keyword evidence="1" id="KW-0812">Transmembrane</keyword>
<feature type="transmembrane region" description="Helical" evidence="1">
    <location>
        <begin position="115"/>
        <end position="138"/>
    </location>
</feature>
<comment type="caution">
    <text evidence="2">The sequence shown here is derived from an EMBL/GenBank/DDBJ whole genome shotgun (WGS) entry which is preliminary data.</text>
</comment>
<organism evidence="2 3">
    <name type="scientific">[Anoxybacillus] calidus</name>
    <dbReference type="NCBI Taxonomy" id="575178"/>
    <lineage>
        <taxon>Bacteria</taxon>
        <taxon>Bacillati</taxon>
        <taxon>Bacillota</taxon>
        <taxon>Bacilli</taxon>
        <taxon>Bacillales</taxon>
        <taxon>Anoxybacillaceae</taxon>
        <taxon>Paranoxybacillus</taxon>
    </lineage>
</organism>
<evidence type="ECO:0008006" key="4">
    <source>
        <dbReference type="Google" id="ProtNLM"/>
    </source>
</evidence>
<feature type="transmembrane region" description="Helical" evidence="1">
    <location>
        <begin position="150"/>
        <end position="176"/>
    </location>
</feature>
<dbReference type="RefSeq" id="WP_181537328.1">
    <property type="nucleotide sequence ID" value="NZ_JACDUU010000003.1"/>
</dbReference>
<dbReference type="Pfam" id="PF17328">
    <property type="entry name" value="DUF5366"/>
    <property type="match status" value="1"/>
</dbReference>
<keyword evidence="3" id="KW-1185">Reference proteome</keyword>
<dbReference type="Proteomes" id="UP000580891">
    <property type="component" value="Unassembled WGS sequence"/>
</dbReference>
<evidence type="ECO:0000313" key="2">
    <source>
        <dbReference type="EMBL" id="MBA2871515.1"/>
    </source>
</evidence>
<evidence type="ECO:0000313" key="3">
    <source>
        <dbReference type="Proteomes" id="UP000580891"/>
    </source>
</evidence>
<evidence type="ECO:0000256" key="1">
    <source>
        <dbReference type="SAM" id="Phobius"/>
    </source>
</evidence>